<keyword evidence="24" id="KW-1185">Reference proteome</keyword>
<evidence type="ECO:0000313" key="23">
    <source>
        <dbReference type="EMBL" id="EAY81848.1"/>
    </source>
</evidence>
<dbReference type="Gene3D" id="3.80.10.10">
    <property type="entry name" value="Ribonuclease Inhibitor"/>
    <property type="match status" value="5"/>
</dbReference>
<keyword evidence="7" id="KW-0808">Transferase</keyword>
<comment type="catalytic activity">
    <reaction evidence="18">
        <text>L-threonyl-[protein] + ATP = O-phospho-L-threonyl-[protein] + ADP + H(+)</text>
        <dbReference type="Rhea" id="RHEA:46608"/>
        <dbReference type="Rhea" id="RHEA-COMP:11060"/>
        <dbReference type="Rhea" id="RHEA-COMP:11605"/>
        <dbReference type="ChEBI" id="CHEBI:15378"/>
        <dbReference type="ChEBI" id="CHEBI:30013"/>
        <dbReference type="ChEBI" id="CHEBI:30616"/>
        <dbReference type="ChEBI" id="CHEBI:61977"/>
        <dbReference type="ChEBI" id="CHEBI:456216"/>
        <dbReference type="EC" id="2.7.11.1"/>
    </reaction>
</comment>
<dbReference type="PROSITE" id="PS00108">
    <property type="entry name" value="PROTEIN_KINASE_ST"/>
    <property type="match status" value="1"/>
</dbReference>
<dbReference type="Gene3D" id="3.30.200.20">
    <property type="entry name" value="Phosphorylase Kinase, domain 1"/>
    <property type="match status" value="1"/>
</dbReference>
<evidence type="ECO:0000256" key="12">
    <source>
        <dbReference type="ARBA" id="ARBA00022777"/>
    </source>
</evidence>
<evidence type="ECO:0000256" key="14">
    <source>
        <dbReference type="ARBA" id="ARBA00022989"/>
    </source>
</evidence>
<protein>
    <recommendedName>
        <fullName evidence="3">non-specific serine/threonine protein kinase</fullName>
        <ecNumber evidence="3">2.7.11.1</ecNumber>
    </recommendedName>
</protein>
<dbReference type="PROSITE" id="PS50011">
    <property type="entry name" value="PROTEIN_KINASE_DOM"/>
    <property type="match status" value="1"/>
</dbReference>
<dbReference type="InterPro" id="IPR001611">
    <property type="entry name" value="Leu-rich_rpt"/>
</dbReference>
<dbReference type="InterPro" id="IPR013210">
    <property type="entry name" value="LRR_N_plant-typ"/>
</dbReference>
<keyword evidence="13 20" id="KW-0067">ATP-binding</keyword>
<gene>
    <name evidence="23" type="ORF">OsI_37014</name>
</gene>
<evidence type="ECO:0000256" key="21">
    <source>
        <dbReference type="SAM" id="SignalP"/>
    </source>
</evidence>
<keyword evidence="11 20" id="KW-0547">Nucleotide-binding</keyword>
<reference evidence="23 24" key="1">
    <citation type="journal article" date="2005" name="PLoS Biol.">
        <title>The genomes of Oryza sativa: a history of duplications.</title>
        <authorList>
            <person name="Yu J."/>
            <person name="Wang J."/>
            <person name="Lin W."/>
            <person name="Li S."/>
            <person name="Li H."/>
            <person name="Zhou J."/>
            <person name="Ni P."/>
            <person name="Dong W."/>
            <person name="Hu S."/>
            <person name="Zeng C."/>
            <person name="Zhang J."/>
            <person name="Zhang Y."/>
            <person name="Li R."/>
            <person name="Xu Z."/>
            <person name="Li S."/>
            <person name="Li X."/>
            <person name="Zheng H."/>
            <person name="Cong L."/>
            <person name="Lin L."/>
            <person name="Yin J."/>
            <person name="Geng J."/>
            <person name="Li G."/>
            <person name="Shi J."/>
            <person name="Liu J."/>
            <person name="Lv H."/>
            <person name="Li J."/>
            <person name="Wang J."/>
            <person name="Deng Y."/>
            <person name="Ran L."/>
            <person name="Shi X."/>
            <person name="Wang X."/>
            <person name="Wu Q."/>
            <person name="Li C."/>
            <person name="Ren X."/>
            <person name="Wang J."/>
            <person name="Wang X."/>
            <person name="Li D."/>
            <person name="Liu D."/>
            <person name="Zhang X."/>
            <person name="Ji Z."/>
            <person name="Zhao W."/>
            <person name="Sun Y."/>
            <person name="Zhang Z."/>
            <person name="Bao J."/>
            <person name="Han Y."/>
            <person name="Dong L."/>
            <person name="Ji J."/>
            <person name="Chen P."/>
            <person name="Wu S."/>
            <person name="Liu J."/>
            <person name="Xiao Y."/>
            <person name="Bu D."/>
            <person name="Tan J."/>
            <person name="Yang L."/>
            <person name="Ye C."/>
            <person name="Zhang J."/>
            <person name="Xu J."/>
            <person name="Zhou Y."/>
            <person name="Yu Y."/>
            <person name="Zhang B."/>
            <person name="Zhuang S."/>
            <person name="Wei H."/>
            <person name="Liu B."/>
            <person name="Lei M."/>
            <person name="Yu H."/>
            <person name="Li Y."/>
            <person name="Xu H."/>
            <person name="Wei S."/>
            <person name="He X."/>
            <person name="Fang L."/>
            <person name="Zhang Z."/>
            <person name="Zhang Y."/>
            <person name="Huang X."/>
            <person name="Su Z."/>
            <person name="Tong W."/>
            <person name="Li J."/>
            <person name="Tong Z."/>
            <person name="Li S."/>
            <person name="Ye J."/>
            <person name="Wang L."/>
            <person name="Fang L."/>
            <person name="Lei T."/>
            <person name="Chen C."/>
            <person name="Chen H."/>
            <person name="Xu Z."/>
            <person name="Li H."/>
            <person name="Huang H."/>
            <person name="Zhang F."/>
            <person name="Xu H."/>
            <person name="Li N."/>
            <person name="Zhao C."/>
            <person name="Li S."/>
            <person name="Dong L."/>
            <person name="Huang Y."/>
            <person name="Li L."/>
            <person name="Xi Y."/>
            <person name="Qi Q."/>
            <person name="Li W."/>
            <person name="Zhang B."/>
            <person name="Hu W."/>
            <person name="Zhang Y."/>
            <person name="Tian X."/>
            <person name="Jiao Y."/>
            <person name="Liang X."/>
            <person name="Jin J."/>
            <person name="Gao L."/>
            <person name="Zheng W."/>
            <person name="Hao B."/>
            <person name="Liu S."/>
            <person name="Wang W."/>
            <person name="Yuan L."/>
            <person name="Cao M."/>
            <person name="McDermott J."/>
            <person name="Samudrala R."/>
            <person name="Wang J."/>
            <person name="Wong G.K."/>
            <person name="Yang H."/>
        </authorList>
    </citation>
    <scope>NUCLEOTIDE SEQUENCE [LARGE SCALE GENOMIC DNA]</scope>
    <source>
        <strain evidence="24">cv. 93-11</strain>
    </source>
</reference>
<evidence type="ECO:0000256" key="11">
    <source>
        <dbReference type="ARBA" id="ARBA00022741"/>
    </source>
</evidence>
<dbReference type="InterPro" id="IPR017441">
    <property type="entry name" value="Protein_kinase_ATP_BS"/>
</dbReference>
<dbReference type="InterPro" id="IPR032675">
    <property type="entry name" value="LRR_dom_sf"/>
</dbReference>
<keyword evidence="16" id="KW-0675">Receptor</keyword>
<dbReference type="Gene3D" id="1.10.510.10">
    <property type="entry name" value="Transferase(Phosphotransferase) domain 1"/>
    <property type="match status" value="1"/>
</dbReference>
<evidence type="ECO:0000256" key="13">
    <source>
        <dbReference type="ARBA" id="ARBA00022840"/>
    </source>
</evidence>
<evidence type="ECO:0000256" key="4">
    <source>
        <dbReference type="ARBA" id="ARBA00022475"/>
    </source>
</evidence>
<dbReference type="FunFam" id="3.80.10.10:FF:000317">
    <property type="entry name" value="Inactive leucine-rich repeat receptor-like protein kinase"/>
    <property type="match status" value="1"/>
</dbReference>
<evidence type="ECO:0000256" key="10">
    <source>
        <dbReference type="ARBA" id="ARBA00022737"/>
    </source>
</evidence>
<keyword evidence="12" id="KW-0418">Kinase</keyword>
<evidence type="ECO:0000256" key="17">
    <source>
        <dbReference type="ARBA" id="ARBA00023180"/>
    </source>
</evidence>
<keyword evidence="6" id="KW-0433">Leucine-rich repeat</keyword>
<dbReference type="SUPFAM" id="SSF56112">
    <property type="entry name" value="Protein kinase-like (PK-like)"/>
    <property type="match status" value="1"/>
</dbReference>
<keyword evidence="5" id="KW-0723">Serine/threonine-protein kinase</keyword>
<dbReference type="EC" id="2.7.11.1" evidence="3"/>
<dbReference type="InterPro" id="IPR008271">
    <property type="entry name" value="Ser/Thr_kinase_AS"/>
</dbReference>
<name>A2ZGW4_ORYSI</name>
<evidence type="ECO:0000256" key="1">
    <source>
        <dbReference type="ARBA" id="ARBA00004162"/>
    </source>
</evidence>
<dbReference type="Gramene" id="BGIOSGA033540-TA">
    <property type="protein sequence ID" value="BGIOSGA033540-PA"/>
    <property type="gene ID" value="BGIOSGA033540"/>
</dbReference>
<evidence type="ECO:0000256" key="19">
    <source>
        <dbReference type="ARBA" id="ARBA00048679"/>
    </source>
</evidence>
<dbReference type="SMART" id="SM00220">
    <property type="entry name" value="S_TKc"/>
    <property type="match status" value="1"/>
</dbReference>
<feature type="chain" id="PRO_5002651080" description="non-specific serine/threonine protein kinase" evidence="21">
    <location>
        <begin position="28"/>
        <end position="1044"/>
    </location>
</feature>
<evidence type="ECO:0000256" key="15">
    <source>
        <dbReference type="ARBA" id="ARBA00023136"/>
    </source>
</evidence>
<keyword evidence="10" id="KW-0677">Repeat</keyword>
<evidence type="ECO:0000256" key="8">
    <source>
        <dbReference type="ARBA" id="ARBA00022692"/>
    </source>
</evidence>
<dbReference type="GO" id="GO:0005886">
    <property type="term" value="C:plasma membrane"/>
    <property type="evidence" value="ECO:0007669"/>
    <property type="project" value="UniProtKB-SubCell"/>
</dbReference>
<keyword evidence="4" id="KW-1003">Cell membrane</keyword>
<dbReference type="FunFam" id="1.10.510.10:FF:000479">
    <property type="entry name" value="Leucine-rich repeat receptor-like protein kinase"/>
    <property type="match status" value="1"/>
</dbReference>
<keyword evidence="9 21" id="KW-0732">Signal</keyword>
<dbReference type="InterPro" id="IPR000719">
    <property type="entry name" value="Prot_kinase_dom"/>
</dbReference>
<dbReference type="FunFam" id="3.30.200.20:FF:000661">
    <property type="entry name" value="Serine-threonine protein kinase plant-type"/>
    <property type="match status" value="1"/>
</dbReference>
<evidence type="ECO:0000256" key="7">
    <source>
        <dbReference type="ARBA" id="ARBA00022679"/>
    </source>
</evidence>
<accession>A2ZGW4</accession>
<dbReference type="AlphaFoldDB" id="A2ZGW4"/>
<dbReference type="STRING" id="39946.A2ZGW4"/>
<dbReference type="FunFam" id="3.80.10.10:FF:000095">
    <property type="entry name" value="LRR receptor-like serine/threonine-protein kinase GSO1"/>
    <property type="match status" value="1"/>
</dbReference>
<organism evidence="23 24">
    <name type="scientific">Oryza sativa subsp. indica</name>
    <name type="common">Rice</name>
    <dbReference type="NCBI Taxonomy" id="39946"/>
    <lineage>
        <taxon>Eukaryota</taxon>
        <taxon>Viridiplantae</taxon>
        <taxon>Streptophyta</taxon>
        <taxon>Embryophyta</taxon>
        <taxon>Tracheophyta</taxon>
        <taxon>Spermatophyta</taxon>
        <taxon>Magnoliopsida</taxon>
        <taxon>Liliopsida</taxon>
        <taxon>Poales</taxon>
        <taxon>Poaceae</taxon>
        <taxon>BOP clade</taxon>
        <taxon>Oryzoideae</taxon>
        <taxon>Oryzeae</taxon>
        <taxon>Oryzinae</taxon>
        <taxon>Oryza</taxon>
        <taxon>Oryza sativa</taxon>
    </lineage>
</organism>
<evidence type="ECO:0000259" key="22">
    <source>
        <dbReference type="PROSITE" id="PS50011"/>
    </source>
</evidence>
<evidence type="ECO:0000256" key="9">
    <source>
        <dbReference type="ARBA" id="ARBA00022729"/>
    </source>
</evidence>
<dbReference type="PANTHER" id="PTHR27008:SF497">
    <property type="entry name" value="OS11G0695000 PROTEIN"/>
    <property type="match status" value="1"/>
</dbReference>
<feature type="signal peptide" evidence="21">
    <location>
        <begin position="1"/>
        <end position="27"/>
    </location>
</feature>
<dbReference type="PANTHER" id="PTHR27008">
    <property type="entry name" value="OS04G0122200 PROTEIN"/>
    <property type="match status" value="1"/>
</dbReference>
<dbReference type="Pfam" id="PF08263">
    <property type="entry name" value="LRRNT_2"/>
    <property type="match status" value="1"/>
</dbReference>
<sequence length="1044" mass="113343">MAVAQYLSVILTVAAVVIIATATGVSSSSSSSNDTDLAALLAFKAQLSDPLGVLRDGWPANVSFCRWVGVSCGRRRQRVTSLALPGTPLHGQLSPHLANLSFLAVLNLTGAGITGPIPPDLGRLRRLSIQFLDLSINSLSGEIPAQLFDTTPELSHVNFANDTLSGSIPPAIASLPKLDFLNMQINHLSGEIPPAIFNMSGLRMLYMANNNLTGPIPDNNISFNLPMLQVISLSLNNFTGPIPIGLASSKQARIISLSQNLFTGPIPTWLAELPLLTGILFGGNELVGTIPAVLGNLTMLSRLDFSFCKLYGEIPVQLGKLKNLTILELSVNRLSGSFLLFLLIGSVPASFGSNMISLEQFDVGENHLQGDLGFFAALSNCRELQLLSLHTNSFTGRLPDYVGNLSRNLVVFDVDSNRLTGGIPSTISNLSSLSSLILLNNQLSQEIPESVMTMESLERIDIARNNFAGPIPAKIGFLGRLVQLYLYNNEFSGSIPEGIGNLTNLEYISLSQNNLSSGLPTGLFHLDELVHLNLSHNSLTGALPADLGHMKQIDKIDLSDNSLVGSIPDSFGQLTMLTYLNLSHNSFEGSVPYTLRNSISLAALDLSSNNLSGTIPKFLANLTYLTILNLSFNELHGPVPDEGVFRDITMQSLTGNDGLCGAPRLGFSPCPGNSRSTNRYLLKFILPGVALVLGVIAICICQLIRKKVKKQGEGTAPVDGDDIISHRLVSYHEIVRATENFNEGNMLGGGSFGKVFKGRLDDGMVVAIKVLNMQVEQAMRSFDVECQVLRMVRHRNLIRILNVCSNIEFKALLLQYMPNGSLETYLHKEDHPPLGFLKRLDIMLDVSMAMEHLHYHHSEVILHCDLKPSNVLFDEEMTAHVADFGIAKLLLGDDNSLVSASMPGTIGYMAPEYAFMGKASRKSDVFSFGIMMLEVFTGKRPTDPMFAGDMSLRKWVSEAFPALADVADDILLQGEILIQQGVLENNVTSLPCSTTWANEDPLVAVFEVGLMCCSSSPAERLEINDVVVKLKSIRKDYSTCKKVM</sequence>
<dbReference type="Pfam" id="PF13855">
    <property type="entry name" value="LRR_8"/>
    <property type="match status" value="1"/>
</dbReference>
<keyword evidence="17" id="KW-0325">Glycoprotein</keyword>
<dbReference type="InterPro" id="IPR011009">
    <property type="entry name" value="Kinase-like_dom_sf"/>
</dbReference>
<dbReference type="OMA" id="AVLLEYM"/>
<dbReference type="SMART" id="SM00369">
    <property type="entry name" value="LRR_TYP"/>
    <property type="match status" value="6"/>
</dbReference>
<dbReference type="InterPro" id="IPR051809">
    <property type="entry name" value="Plant_receptor-like_S/T_kinase"/>
</dbReference>
<dbReference type="GO" id="GO:0005524">
    <property type="term" value="F:ATP binding"/>
    <property type="evidence" value="ECO:0007669"/>
    <property type="project" value="UniProtKB-UniRule"/>
</dbReference>
<keyword evidence="8" id="KW-0812">Transmembrane</keyword>
<feature type="binding site" evidence="20">
    <location>
        <position position="769"/>
    </location>
    <ligand>
        <name>ATP</name>
        <dbReference type="ChEBI" id="CHEBI:30616"/>
    </ligand>
</feature>
<comment type="subcellular location">
    <subcellularLocation>
        <location evidence="1">Cell membrane</location>
        <topology evidence="1">Single-pass membrane protein</topology>
    </subcellularLocation>
</comment>
<evidence type="ECO:0000256" key="5">
    <source>
        <dbReference type="ARBA" id="ARBA00022527"/>
    </source>
</evidence>
<keyword evidence="14" id="KW-1133">Transmembrane helix</keyword>
<dbReference type="PRINTS" id="PR00019">
    <property type="entry name" value="LEURICHRPT"/>
</dbReference>
<dbReference type="HOGENOM" id="CLU_000288_22_0_1"/>
<dbReference type="PROSITE" id="PS00107">
    <property type="entry name" value="PROTEIN_KINASE_ATP"/>
    <property type="match status" value="1"/>
</dbReference>
<dbReference type="InterPro" id="IPR003591">
    <property type="entry name" value="Leu-rich_rpt_typical-subtyp"/>
</dbReference>
<proteinExistence type="inferred from homology"/>
<evidence type="ECO:0000256" key="2">
    <source>
        <dbReference type="ARBA" id="ARBA00008684"/>
    </source>
</evidence>
<dbReference type="EMBL" id="CM000136">
    <property type="protein sequence ID" value="EAY81848.1"/>
    <property type="molecule type" value="Genomic_DNA"/>
</dbReference>
<keyword evidence="15" id="KW-0472">Membrane</keyword>
<dbReference type="Proteomes" id="UP000007015">
    <property type="component" value="Chromosome 11"/>
</dbReference>
<evidence type="ECO:0000256" key="3">
    <source>
        <dbReference type="ARBA" id="ARBA00012513"/>
    </source>
</evidence>
<comment type="catalytic activity">
    <reaction evidence="19">
        <text>L-seryl-[protein] + ATP = O-phospho-L-seryl-[protein] + ADP + H(+)</text>
        <dbReference type="Rhea" id="RHEA:17989"/>
        <dbReference type="Rhea" id="RHEA-COMP:9863"/>
        <dbReference type="Rhea" id="RHEA-COMP:11604"/>
        <dbReference type="ChEBI" id="CHEBI:15378"/>
        <dbReference type="ChEBI" id="CHEBI:29999"/>
        <dbReference type="ChEBI" id="CHEBI:30616"/>
        <dbReference type="ChEBI" id="CHEBI:83421"/>
        <dbReference type="ChEBI" id="CHEBI:456216"/>
        <dbReference type="EC" id="2.7.11.1"/>
    </reaction>
</comment>
<comment type="similarity">
    <text evidence="2">Belongs to the protein kinase superfamily. Ser/Thr protein kinase family.</text>
</comment>
<feature type="domain" description="Protein kinase" evidence="22">
    <location>
        <begin position="741"/>
        <end position="1033"/>
    </location>
</feature>
<evidence type="ECO:0000256" key="18">
    <source>
        <dbReference type="ARBA" id="ARBA00047899"/>
    </source>
</evidence>
<dbReference type="Pfam" id="PF00560">
    <property type="entry name" value="LRR_1"/>
    <property type="match status" value="4"/>
</dbReference>
<dbReference type="GO" id="GO:0004674">
    <property type="term" value="F:protein serine/threonine kinase activity"/>
    <property type="evidence" value="ECO:0007669"/>
    <property type="project" value="UniProtKB-KW"/>
</dbReference>
<evidence type="ECO:0000256" key="16">
    <source>
        <dbReference type="ARBA" id="ARBA00023170"/>
    </source>
</evidence>
<dbReference type="SUPFAM" id="SSF52058">
    <property type="entry name" value="L domain-like"/>
    <property type="match status" value="2"/>
</dbReference>
<evidence type="ECO:0000313" key="24">
    <source>
        <dbReference type="Proteomes" id="UP000007015"/>
    </source>
</evidence>
<dbReference type="InterPro" id="IPR001245">
    <property type="entry name" value="Ser-Thr/Tyr_kinase_cat_dom"/>
</dbReference>
<evidence type="ECO:0000256" key="20">
    <source>
        <dbReference type="PROSITE-ProRule" id="PRU10141"/>
    </source>
</evidence>
<dbReference type="Pfam" id="PF07714">
    <property type="entry name" value="PK_Tyr_Ser-Thr"/>
    <property type="match status" value="1"/>
</dbReference>
<evidence type="ECO:0000256" key="6">
    <source>
        <dbReference type="ARBA" id="ARBA00022614"/>
    </source>
</evidence>